<evidence type="ECO:0000256" key="5">
    <source>
        <dbReference type="ARBA" id="ARBA00023157"/>
    </source>
</evidence>
<dbReference type="Pfam" id="PF02298">
    <property type="entry name" value="Cu_bind_like"/>
    <property type="match status" value="1"/>
</dbReference>
<evidence type="ECO:0000313" key="13">
    <source>
        <dbReference type="EMBL" id="AQK74478.1"/>
    </source>
</evidence>
<dbReference type="CDD" id="cd11019">
    <property type="entry name" value="OsENODL1_like"/>
    <property type="match status" value="1"/>
</dbReference>
<proteinExistence type="inferred from homology"/>
<feature type="region of interest" description="Disordered" evidence="10">
    <location>
        <begin position="149"/>
        <end position="195"/>
    </location>
</feature>
<dbReference type="InterPro" id="IPR008972">
    <property type="entry name" value="Cupredoxin"/>
</dbReference>
<dbReference type="GO" id="GO:0009055">
    <property type="term" value="F:electron transfer activity"/>
    <property type="evidence" value="ECO:0007669"/>
    <property type="project" value="InterPro"/>
</dbReference>
<dbReference type="FunFam" id="2.60.40.420:FF:000010">
    <property type="entry name" value="Early nodulin-like protein 1"/>
    <property type="match status" value="1"/>
</dbReference>
<accession>A0A1D6HJ12</accession>
<keyword evidence="11" id="KW-1133">Transmembrane helix</keyword>
<gene>
    <name evidence="13" type="ORF">ZEAMMB73_Zm00001d017896</name>
</gene>
<keyword evidence="2" id="KW-0336">GPI-anchor</keyword>
<evidence type="ECO:0000256" key="1">
    <source>
        <dbReference type="ARBA" id="ARBA00004589"/>
    </source>
</evidence>
<keyword evidence="11" id="KW-0812">Transmembrane</keyword>
<feature type="signal peptide" evidence="12">
    <location>
        <begin position="1"/>
        <end position="25"/>
    </location>
</feature>
<comment type="similarity">
    <text evidence="8">Belongs to the early nodulin-like (ENODL) family.</text>
</comment>
<feature type="compositionally biased region" description="Basic and acidic residues" evidence="10">
    <location>
        <begin position="258"/>
        <end position="287"/>
    </location>
</feature>
<dbReference type="PaxDb" id="4577-GRMZM2G011951_P01"/>
<organism evidence="13">
    <name type="scientific">Zea mays</name>
    <name type="common">Maize</name>
    <dbReference type="NCBI Taxonomy" id="4577"/>
    <lineage>
        <taxon>Eukaryota</taxon>
        <taxon>Viridiplantae</taxon>
        <taxon>Streptophyta</taxon>
        <taxon>Embryophyta</taxon>
        <taxon>Tracheophyta</taxon>
        <taxon>Spermatophyta</taxon>
        <taxon>Magnoliopsida</taxon>
        <taxon>Liliopsida</taxon>
        <taxon>Poales</taxon>
        <taxon>Poaceae</taxon>
        <taxon>PACMAD clade</taxon>
        <taxon>Panicoideae</taxon>
        <taxon>Andropogonodae</taxon>
        <taxon>Andropogoneae</taxon>
        <taxon>Tripsacinae</taxon>
        <taxon>Zea</taxon>
    </lineage>
</organism>
<dbReference type="SUPFAM" id="SSF49503">
    <property type="entry name" value="Cupredoxins"/>
    <property type="match status" value="1"/>
</dbReference>
<dbReference type="Gene3D" id="2.60.40.420">
    <property type="entry name" value="Cupredoxins - blue copper proteins"/>
    <property type="match status" value="1"/>
</dbReference>
<feature type="transmembrane region" description="Helical" evidence="11">
    <location>
        <begin position="200"/>
        <end position="225"/>
    </location>
</feature>
<dbReference type="GO" id="GO:0098552">
    <property type="term" value="C:side of membrane"/>
    <property type="evidence" value="ECO:0007669"/>
    <property type="project" value="UniProtKB-KW"/>
</dbReference>
<keyword evidence="7" id="KW-0449">Lipoprotein</keyword>
<dbReference type="ExpressionAtlas" id="A0A1D6HJ12">
    <property type="expression patterns" value="baseline and differential"/>
</dbReference>
<dbReference type="SMR" id="A0A1D6HJ12"/>
<dbReference type="InterPro" id="IPR003245">
    <property type="entry name" value="Phytocyanin_dom"/>
</dbReference>
<evidence type="ECO:0000256" key="12">
    <source>
        <dbReference type="SAM" id="SignalP"/>
    </source>
</evidence>
<dbReference type="eggNOG" id="ENOG502S0M1">
    <property type="taxonomic scope" value="Eukaryota"/>
</dbReference>
<evidence type="ECO:0000256" key="4">
    <source>
        <dbReference type="ARBA" id="ARBA00023136"/>
    </source>
</evidence>
<dbReference type="AlphaFoldDB" id="A0A1D6HJ12"/>
<dbReference type="InterPro" id="IPR039391">
    <property type="entry name" value="Phytocyanin-like"/>
</dbReference>
<protein>
    <submittedName>
        <fullName evidence="13">Uclacyanin-2</fullName>
    </submittedName>
</protein>
<dbReference type="InParanoid" id="A0A1D6HJ12"/>
<evidence type="ECO:0000256" key="9">
    <source>
        <dbReference type="ARBA" id="ARBA00037868"/>
    </source>
</evidence>
<evidence type="ECO:0000256" key="11">
    <source>
        <dbReference type="SAM" id="Phobius"/>
    </source>
</evidence>
<evidence type="ECO:0000256" key="3">
    <source>
        <dbReference type="ARBA" id="ARBA00022729"/>
    </source>
</evidence>
<dbReference type="InterPro" id="IPR041846">
    <property type="entry name" value="ENL_dom"/>
</dbReference>
<dbReference type="PROSITE" id="PS51485">
    <property type="entry name" value="PHYTOCYANIN"/>
    <property type="match status" value="1"/>
</dbReference>
<feature type="region of interest" description="Disordered" evidence="10">
    <location>
        <begin position="258"/>
        <end position="294"/>
    </location>
</feature>
<dbReference type="PANTHER" id="PTHR33021:SF460">
    <property type="entry name" value="OS02G0725500 PROTEIN"/>
    <property type="match status" value="1"/>
</dbReference>
<evidence type="ECO:0000256" key="7">
    <source>
        <dbReference type="ARBA" id="ARBA00023288"/>
    </source>
</evidence>
<evidence type="ECO:0000256" key="6">
    <source>
        <dbReference type="ARBA" id="ARBA00023180"/>
    </source>
</evidence>
<dbReference type="Pfam" id="PF05627">
    <property type="entry name" value="AvrRpt-cleavage"/>
    <property type="match status" value="1"/>
</dbReference>
<keyword evidence="4 11" id="KW-0472">Membrane</keyword>
<evidence type="ECO:0000256" key="8">
    <source>
        <dbReference type="ARBA" id="ARBA00035011"/>
    </source>
</evidence>
<reference evidence="13" key="1">
    <citation type="submission" date="2015-12" db="EMBL/GenBank/DDBJ databases">
        <title>Update maize B73 reference genome by single molecule sequencing technologies.</title>
        <authorList>
            <consortium name="Maize Genome Sequencing Project"/>
            <person name="Ware D."/>
        </authorList>
    </citation>
    <scope>NUCLEOTIDE SEQUENCE</scope>
    <source>
        <tissue evidence="13">Seedling</tissue>
    </source>
</reference>
<dbReference type="OMA" id="SYNHWAR"/>
<keyword evidence="3 12" id="KW-0732">Signal</keyword>
<dbReference type="STRING" id="4577.A0A1D6HJ12"/>
<comment type="subcellular location">
    <subcellularLocation>
        <location evidence="9">Endomembrane system</location>
        <topology evidence="9">Lipid-anchor</topology>
    </subcellularLocation>
    <subcellularLocation>
        <location evidence="1">Membrane</location>
        <topology evidence="1">Lipid-anchor</topology>
        <topology evidence="1">GPI-anchor</topology>
    </subcellularLocation>
</comment>
<name>A0A1D6HJ12_MAIZE</name>
<dbReference type="GO" id="GO:0012505">
    <property type="term" value="C:endomembrane system"/>
    <property type="evidence" value="ECO:0007669"/>
    <property type="project" value="UniProtKB-SubCell"/>
</dbReference>
<dbReference type="EMBL" id="CM000781">
    <property type="protein sequence ID" value="AQK74478.1"/>
    <property type="molecule type" value="Genomic_DNA"/>
</dbReference>
<feature type="compositionally biased region" description="Low complexity" evidence="10">
    <location>
        <begin position="157"/>
        <end position="195"/>
    </location>
</feature>
<evidence type="ECO:0000256" key="10">
    <source>
        <dbReference type="SAM" id="MobiDB-lite"/>
    </source>
</evidence>
<dbReference type="PANTHER" id="PTHR33021">
    <property type="entry name" value="BLUE COPPER PROTEIN"/>
    <property type="match status" value="1"/>
</dbReference>
<evidence type="ECO:0000256" key="2">
    <source>
        <dbReference type="ARBA" id="ARBA00022622"/>
    </source>
</evidence>
<feature type="chain" id="PRO_5010804876" evidence="12">
    <location>
        <begin position="26"/>
        <end position="311"/>
    </location>
</feature>
<keyword evidence="6" id="KW-0325">Glycoprotein</keyword>
<dbReference type="InterPro" id="IPR008700">
    <property type="entry name" value="TypeIII_avirulence_cleave"/>
</dbReference>
<keyword evidence="5" id="KW-1015">Disulfide bond</keyword>
<sequence length="311" mass="32329">MPMAVILHFAVFAVSCALLVASVLSLPPAVFKVGDERGWTVPANGTETYNHWAKRNRFQVGDVLNFKYANDDSVLLVAHDDYKQCGTAIPLSRFTGGDTKFTLDRYGPLYFVSGVAGHCEAGQRMIVRVRAPSALYGAPAMAPAPAMPPAVGGSGSGAPSPRPASSPAAPSIGGSGSASASAAPSPSPLPQASGGASRRVLGVVSSVAVGLVVLVASAITLSVLVDDTGRTIPKFGEWDVNNPASADGFTVIFSKARDEKKAPAQGHIRDRSASADSKDSRSRDEKMTSYSSRTNASKKWFCCVSPSPTQS</sequence>